<evidence type="ECO:0000313" key="2">
    <source>
        <dbReference type="Proteomes" id="UP000613840"/>
    </source>
</evidence>
<dbReference type="RefSeq" id="WP_188894557.1">
    <property type="nucleotide sequence ID" value="NZ_BMMZ01000003.1"/>
</dbReference>
<dbReference type="Proteomes" id="UP000613840">
    <property type="component" value="Unassembled WGS sequence"/>
</dbReference>
<comment type="caution">
    <text evidence="1">The sequence shown here is derived from an EMBL/GenBank/DDBJ whole genome shotgun (WGS) entry which is preliminary data.</text>
</comment>
<dbReference type="AlphaFoldDB" id="A0A917S502"/>
<reference evidence="1" key="1">
    <citation type="journal article" date="2014" name="Int. J. Syst. Evol. Microbiol.">
        <title>Complete genome sequence of Corynebacterium casei LMG S-19264T (=DSM 44701T), isolated from a smear-ripened cheese.</title>
        <authorList>
            <consortium name="US DOE Joint Genome Institute (JGI-PGF)"/>
            <person name="Walter F."/>
            <person name="Albersmeier A."/>
            <person name="Kalinowski J."/>
            <person name="Ruckert C."/>
        </authorList>
    </citation>
    <scope>NUCLEOTIDE SEQUENCE</scope>
    <source>
        <strain evidence="1">CGMCC 4.7306</strain>
    </source>
</reference>
<evidence type="ECO:0000313" key="1">
    <source>
        <dbReference type="EMBL" id="GGL57466.1"/>
    </source>
</evidence>
<name>A0A917S502_9ACTN</name>
<gene>
    <name evidence="1" type="ORF">GCM10011575_14770</name>
</gene>
<proteinExistence type="predicted"/>
<reference evidence="1" key="2">
    <citation type="submission" date="2020-09" db="EMBL/GenBank/DDBJ databases">
        <authorList>
            <person name="Sun Q."/>
            <person name="Zhou Y."/>
        </authorList>
    </citation>
    <scope>NUCLEOTIDE SEQUENCE</scope>
    <source>
        <strain evidence="1">CGMCC 4.7306</strain>
    </source>
</reference>
<organism evidence="1 2">
    <name type="scientific">Microlunatus endophyticus</name>
    <dbReference type="NCBI Taxonomy" id="1716077"/>
    <lineage>
        <taxon>Bacteria</taxon>
        <taxon>Bacillati</taxon>
        <taxon>Actinomycetota</taxon>
        <taxon>Actinomycetes</taxon>
        <taxon>Propionibacteriales</taxon>
        <taxon>Propionibacteriaceae</taxon>
        <taxon>Microlunatus</taxon>
    </lineage>
</organism>
<sequence length="151" mass="15989">MRLQFEISAADAELSDPIPADQAAALVERIRDRLTVAGLSVSVGSDEASVSPGEADWELLTPVEQEEGGFTYPELLVDGPADIAVSVFKRSVFFSSDPGFGDEQLAAAQVVTAVRALDGLVPVPADVRAELTERAAQLGMGRQWSPRSGHP</sequence>
<protein>
    <submittedName>
        <fullName evidence="1">Uncharacterized protein</fullName>
    </submittedName>
</protein>
<accession>A0A917S502</accession>
<dbReference type="EMBL" id="BMMZ01000003">
    <property type="protein sequence ID" value="GGL57466.1"/>
    <property type="molecule type" value="Genomic_DNA"/>
</dbReference>
<keyword evidence="2" id="KW-1185">Reference proteome</keyword>